<reference evidence="2" key="1">
    <citation type="journal article" date="2015" name="Nature">
        <title>Complex archaea that bridge the gap between prokaryotes and eukaryotes.</title>
        <authorList>
            <person name="Spang A."/>
            <person name="Saw J.H."/>
            <person name="Jorgensen S.L."/>
            <person name="Zaremba-Niedzwiedzka K."/>
            <person name="Martijn J."/>
            <person name="Lind A.E."/>
            <person name="van Eijk R."/>
            <person name="Schleper C."/>
            <person name="Guy L."/>
            <person name="Ettema T.J."/>
        </authorList>
    </citation>
    <scope>NUCLEOTIDE SEQUENCE</scope>
</reference>
<dbReference type="EMBL" id="LAZR01001231">
    <property type="protein sequence ID" value="KKN48248.1"/>
    <property type="molecule type" value="Genomic_DNA"/>
</dbReference>
<dbReference type="NCBIfam" id="TIGR04201">
    <property type="entry name" value="Myxo_Cys_RPT"/>
    <property type="match status" value="1"/>
</dbReference>
<keyword evidence="1" id="KW-0812">Transmembrane</keyword>
<proteinExistence type="predicted"/>
<name>A0A0F9U3K8_9ZZZZ</name>
<evidence type="ECO:0000256" key="1">
    <source>
        <dbReference type="SAM" id="Phobius"/>
    </source>
</evidence>
<feature type="transmembrane region" description="Helical" evidence="1">
    <location>
        <begin position="65"/>
        <end position="83"/>
    </location>
</feature>
<keyword evidence="1" id="KW-1133">Transmembrane helix</keyword>
<accession>A0A0F9U3K8</accession>
<dbReference type="AlphaFoldDB" id="A0A0F9U3K8"/>
<gene>
    <name evidence="2" type="ORF">LCGC14_0655100</name>
</gene>
<comment type="caution">
    <text evidence="2">The sequence shown here is derived from an EMBL/GenBank/DDBJ whole genome shotgun (WGS) entry which is preliminary data.</text>
</comment>
<evidence type="ECO:0000313" key="2">
    <source>
        <dbReference type="EMBL" id="KKN48248.1"/>
    </source>
</evidence>
<protein>
    <submittedName>
        <fullName evidence="2">Uncharacterized protein</fullName>
    </submittedName>
</protein>
<dbReference type="InterPro" id="IPR026435">
    <property type="entry name" value="Myxo_Cys_rpt"/>
</dbReference>
<keyword evidence="1" id="KW-0472">Membrane</keyword>
<organism evidence="2">
    <name type="scientific">marine sediment metagenome</name>
    <dbReference type="NCBI Taxonomy" id="412755"/>
    <lineage>
        <taxon>unclassified sequences</taxon>
        <taxon>metagenomes</taxon>
        <taxon>ecological metagenomes</taxon>
    </lineage>
</organism>
<sequence length="89" mass="9727">MSYNRIEWVSGVMDERKAVKSHFRSIEIPPECSIDADCPAGYVCQDGICIPEEEPPDGEEPGKKFPWLAAGLIGGGVAFFIASTKPKKK</sequence>